<reference evidence="2" key="1">
    <citation type="submission" date="2016-10" db="EMBL/GenBank/DDBJ databases">
        <authorList>
            <person name="Varghese N."/>
            <person name="Submissions S."/>
        </authorList>
    </citation>
    <scope>NUCLEOTIDE SEQUENCE [LARGE SCALE GENOMIC DNA]</scope>
    <source>
        <strain evidence="2">DSM 17101</strain>
    </source>
</reference>
<dbReference type="RefSeq" id="WP_092833553.1">
    <property type="nucleotide sequence ID" value="NZ_CP028290.1"/>
</dbReference>
<name>A0A1H0QCT4_9BURK</name>
<proteinExistence type="predicted"/>
<evidence type="ECO:0008006" key="3">
    <source>
        <dbReference type="Google" id="ProtNLM"/>
    </source>
</evidence>
<dbReference type="Proteomes" id="UP000199317">
    <property type="component" value="Unassembled WGS sequence"/>
</dbReference>
<dbReference type="AlphaFoldDB" id="A0A1H0QCT4"/>
<protein>
    <recommendedName>
        <fullName evidence="3">Tir chaperone protein (CesT) family protein</fullName>
    </recommendedName>
</protein>
<accession>A0A1H0QCT4</accession>
<organism evidence="1 2">
    <name type="scientific">Paracidovorax cattleyae</name>
    <dbReference type="NCBI Taxonomy" id="80868"/>
    <lineage>
        <taxon>Bacteria</taxon>
        <taxon>Pseudomonadati</taxon>
        <taxon>Pseudomonadota</taxon>
        <taxon>Betaproteobacteria</taxon>
        <taxon>Burkholderiales</taxon>
        <taxon>Comamonadaceae</taxon>
        <taxon>Paracidovorax</taxon>
    </lineage>
</organism>
<sequence>MATKTTESAQAHVPPRIPLSPARRACLAAALQHMGADDASVRAFAEQGMVMVNDTLLAIASLQERDDGRWLASALVPRPEGVSSARWSEALLVANGQAILLAPWAFSMDDSGDAVLLLHLEPGMADARILAAHFDGMLSLCEAVSTGAQALAQAALTGREAA</sequence>
<dbReference type="OrthoDB" id="8812065at2"/>
<evidence type="ECO:0000313" key="2">
    <source>
        <dbReference type="Proteomes" id="UP000199317"/>
    </source>
</evidence>
<dbReference type="EMBL" id="FNJL01000008">
    <property type="protein sequence ID" value="SDP15010.1"/>
    <property type="molecule type" value="Genomic_DNA"/>
</dbReference>
<evidence type="ECO:0000313" key="1">
    <source>
        <dbReference type="EMBL" id="SDP15010.1"/>
    </source>
</evidence>
<gene>
    <name evidence="1" type="ORF">SAMN04489708_10844</name>
</gene>
<keyword evidence="2" id="KW-1185">Reference proteome</keyword>